<evidence type="ECO:0000313" key="3">
    <source>
        <dbReference type="Proteomes" id="UP000183832"/>
    </source>
</evidence>
<feature type="chain" id="PRO_5013176174" evidence="1">
    <location>
        <begin position="22"/>
        <end position="326"/>
    </location>
</feature>
<gene>
    <name evidence="2" type="ORF">CLUMA_CG019083</name>
</gene>
<reference evidence="2 3" key="1">
    <citation type="submission" date="2015-04" db="EMBL/GenBank/DDBJ databases">
        <authorList>
            <person name="Syromyatnikov M.Y."/>
            <person name="Popov V.N."/>
        </authorList>
    </citation>
    <scope>NUCLEOTIDE SEQUENCE [LARGE SCALE GENOMIC DNA]</scope>
</reference>
<dbReference type="AlphaFoldDB" id="A0A1J1J0N0"/>
<proteinExistence type="predicted"/>
<evidence type="ECO:0000313" key="2">
    <source>
        <dbReference type="EMBL" id="CRL06083.1"/>
    </source>
</evidence>
<keyword evidence="3" id="KW-1185">Reference proteome</keyword>
<evidence type="ECO:0000256" key="1">
    <source>
        <dbReference type="SAM" id="SignalP"/>
    </source>
</evidence>
<organism evidence="2 3">
    <name type="scientific">Clunio marinus</name>
    <dbReference type="NCBI Taxonomy" id="568069"/>
    <lineage>
        <taxon>Eukaryota</taxon>
        <taxon>Metazoa</taxon>
        <taxon>Ecdysozoa</taxon>
        <taxon>Arthropoda</taxon>
        <taxon>Hexapoda</taxon>
        <taxon>Insecta</taxon>
        <taxon>Pterygota</taxon>
        <taxon>Neoptera</taxon>
        <taxon>Endopterygota</taxon>
        <taxon>Diptera</taxon>
        <taxon>Nematocera</taxon>
        <taxon>Chironomoidea</taxon>
        <taxon>Chironomidae</taxon>
        <taxon>Clunio</taxon>
    </lineage>
</organism>
<dbReference type="OrthoDB" id="8182951at2759"/>
<keyword evidence="1" id="KW-0732">Signal</keyword>
<dbReference type="EMBL" id="CVRI01000066">
    <property type="protein sequence ID" value="CRL06083.1"/>
    <property type="molecule type" value="Genomic_DNA"/>
</dbReference>
<dbReference type="STRING" id="568069.A0A1J1J0N0"/>
<protein>
    <submittedName>
        <fullName evidence="2">CLUMA_CG019083, isoform A</fullName>
    </submittedName>
</protein>
<name>A0A1J1J0N0_9DIPT</name>
<accession>A0A1J1J0N0</accession>
<feature type="signal peptide" evidence="1">
    <location>
        <begin position="1"/>
        <end position="21"/>
    </location>
</feature>
<dbReference type="Proteomes" id="UP000183832">
    <property type="component" value="Unassembled WGS sequence"/>
</dbReference>
<sequence length="326" mass="37259">MKLNLLYIVLFFVNCLNCAIGENITDSLSKTSSRVEVRNVSPKPQITTSTTPPNFFISTLDNIRKFFFNPTADRRVEKPIAKAQIQILPRTAANRQNLLVDDVTKPENKSKIAVITKRMNVVEEDELLCPTEREAKFELFPVICNNNQDCVKVGKRFRCCKLFGGQRCHEGFEKPLEDVEHEPLFGIPRKCPKDQLAESFWDVKSCDIDKDCDFPRICCPNGRKRYCMNSYTEPEELPVGRQIAYPVESLSQYFQCTPPPPAAFDKHPKPCNSSLTCFPNVCCLEGGRKHCRPPKRNILAALTTFGQRFNVGWIKDFTDNLVIKRK</sequence>